<dbReference type="AlphaFoldDB" id="I2Q6C5"/>
<accession>I2Q6C5</accession>
<feature type="region of interest" description="Disordered" evidence="1">
    <location>
        <begin position="33"/>
        <end position="72"/>
    </location>
</feature>
<dbReference type="SMART" id="SM00978">
    <property type="entry name" value="Tim44"/>
    <property type="match status" value="1"/>
</dbReference>
<dbReference type="EMBL" id="JH600068">
    <property type="protein sequence ID" value="EIG55331.1"/>
    <property type="molecule type" value="Genomic_DNA"/>
</dbReference>
<evidence type="ECO:0000313" key="4">
    <source>
        <dbReference type="EMBL" id="EIG55331.1"/>
    </source>
</evidence>
<feature type="compositionally biased region" description="Polar residues" evidence="1">
    <location>
        <begin position="34"/>
        <end position="44"/>
    </location>
</feature>
<feature type="transmembrane region" description="Helical" evidence="2">
    <location>
        <begin position="81"/>
        <end position="99"/>
    </location>
</feature>
<dbReference type="HOGENOM" id="CLU_052470_0_0_7"/>
<feature type="compositionally biased region" description="Low complexity" evidence="1">
    <location>
        <begin position="57"/>
        <end position="68"/>
    </location>
</feature>
<name>I2Q6C5_9BACT</name>
<dbReference type="InterPro" id="IPR032710">
    <property type="entry name" value="NTF2-like_dom_sf"/>
</dbReference>
<dbReference type="PANTHER" id="PTHR41542">
    <property type="entry name" value="BLL5807 PROTEIN"/>
    <property type="match status" value="1"/>
</dbReference>
<dbReference type="eggNOG" id="COG4395">
    <property type="taxonomic scope" value="Bacteria"/>
</dbReference>
<dbReference type="PANTHER" id="PTHR41542:SF1">
    <property type="entry name" value="BLL5807 PROTEIN"/>
    <property type="match status" value="1"/>
</dbReference>
<proteinExistence type="predicted"/>
<keyword evidence="2" id="KW-0812">Transmembrane</keyword>
<gene>
    <name evidence="4" type="ORF">DesU5LDRAFT_3712</name>
</gene>
<sequence length="309" mass="32051">MGKTLGVFLAVFLLLVASVDFASAKRLGGGGSIGNRQSFSQTTRPDMGAPSGSFGSQQAAPRQAPLGAPGAGGGMFSRPGLGGMLGGLLVGGLVGSMLFGGGHAVGGGGPGLLDMLLIGGGLYLLYRFIRSRRTASQGPSMARTYEAAPVPPVREPLREAAANGWANLGAAPPAGSSAPAGPQVPAGFDVDDFLTGAKTLFGRLQKSWSARDLADIAAFSTPTFMEDVRKQAAADPNPTPTDVLLVDARLLEVRTQGTTTIASAYFDTLLREDPKAGQPEQVREVWHFVRRSDVTGDTWRLDAIQQLDA</sequence>
<feature type="transmembrane region" description="Helical" evidence="2">
    <location>
        <begin position="111"/>
        <end position="129"/>
    </location>
</feature>
<reference evidence="4" key="1">
    <citation type="submission" date="2011-11" db="EMBL/GenBank/DDBJ databases">
        <title>Improved High-Quality Draft sequence of Desulfovibrio sp. U5L.</title>
        <authorList>
            <consortium name="US DOE Joint Genome Institute"/>
            <person name="Lucas S."/>
            <person name="Han J."/>
            <person name="Lapidus A."/>
            <person name="Cheng J.-F."/>
            <person name="Goodwin L."/>
            <person name="Pitluck S."/>
            <person name="Peters L."/>
            <person name="Ovchinnikova G."/>
            <person name="Held B."/>
            <person name="Detter J.C."/>
            <person name="Han C."/>
            <person name="Tapia R."/>
            <person name="Land M."/>
            <person name="Hauser L."/>
            <person name="Kyrpides N."/>
            <person name="Ivanova N."/>
            <person name="Pagani I."/>
            <person name="Gabster J."/>
            <person name="Walker C."/>
            <person name="Stolyar S."/>
            <person name="Stahl D."/>
            <person name="Arkin A."/>
            <person name="Dehal P."/>
            <person name="Hazen T."/>
            <person name="Woyke T."/>
        </authorList>
    </citation>
    <scope>NUCLEOTIDE SEQUENCE [LARGE SCALE GENOMIC DNA]</scope>
    <source>
        <strain evidence="4">U5L</strain>
    </source>
</reference>
<dbReference type="SUPFAM" id="SSF54427">
    <property type="entry name" value="NTF2-like"/>
    <property type="match status" value="1"/>
</dbReference>
<feature type="domain" description="Tim44-like" evidence="3">
    <location>
        <begin position="174"/>
        <end position="306"/>
    </location>
</feature>
<dbReference type="STRING" id="596152.DesU5LDRAFT_3712"/>
<evidence type="ECO:0000256" key="1">
    <source>
        <dbReference type="SAM" id="MobiDB-lite"/>
    </source>
</evidence>
<dbReference type="InterPro" id="IPR007379">
    <property type="entry name" value="Tim44-like_dom"/>
</dbReference>
<keyword evidence="2" id="KW-1133">Transmembrane helix</keyword>
<dbReference type="Pfam" id="PF04280">
    <property type="entry name" value="Tim44"/>
    <property type="match status" value="1"/>
</dbReference>
<evidence type="ECO:0000256" key="2">
    <source>
        <dbReference type="SAM" id="Phobius"/>
    </source>
</evidence>
<evidence type="ECO:0000259" key="3">
    <source>
        <dbReference type="SMART" id="SM00978"/>
    </source>
</evidence>
<organism evidence="4">
    <name type="scientific">Desulfovibrio sp. U5L</name>
    <dbReference type="NCBI Taxonomy" id="596152"/>
    <lineage>
        <taxon>Bacteria</taxon>
        <taxon>Pseudomonadati</taxon>
        <taxon>Thermodesulfobacteriota</taxon>
        <taxon>Desulfovibrionia</taxon>
        <taxon>Desulfovibrionales</taxon>
        <taxon>Desulfovibrionaceae</taxon>
        <taxon>Desulfovibrio</taxon>
    </lineage>
</organism>
<dbReference type="OrthoDB" id="5297955at2"/>
<protein>
    <recommendedName>
        <fullName evidence="3">Tim44-like domain-containing protein</fullName>
    </recommendedName>
</protein>
<keyword evidence="2" id="KW-0472">Membrane</keyword>